<dbReference type="AlphaFoldDB" id="A0A172RZ63"/>
<keyword evidence="4 7" id="KW-1133">Transmembrane helix</keyword>
<dbReference type="STRING" id="79604.AAY81_07810"/>
<dbReference type="OrthoDB" id="3178152at2"/>
<keyword evidence="3 7" id="KW-0812">Transmembrane</keyword>
<evidence type="ECO:0000259" key="8">
    <source>
        <dbReference type="Pfam" id="PF01618"/>
    </source>
</evidence>
<dbReference type="RefSeq" id="WP_066663559.1">
    <property type="nucleotide sequence ID" value="NZ_CP011402.1"/>
</dbReference>
<dbReference type="Pfam" id="PF01618">
    <property type="entry name" value="MotA_ExbB"/>
    <property type="match status" value="1"/>
</dbReference>
<evidence type="ECO:0000313" key="9">
    <source>
        <dbReference type="EMBL" id="SEO50725.1"/>
    </source>
</evidence>
<keyword evidence="6" id="KW-0813">Transport</keyword>
<dbReference type="InterPro" id="IPR002898">
    <property type="entry name" value="MotA_ExbB_proton_chnl"/>
</dbReference>
<name>A0A172RZ63_9ACTN</name>
<evidence type="ECO:0000256" key="6">
    <source>
        <dbReference type="RuleBase" id="RU004057"/>
    </source>
</evidence>
<keyword evidence="10" id="KW-1185">Reference proteome</keyword>
<comment type="similarity">
    <text evidence="6">Belongs to the exbB/tolQ family.</text>
</comment>
<evidence type="ECO:0000256" key="2">
    <source>
        <dbReference type="ARBA" id="ARBA00022475"/>
    </source>
</evidence>
<gene>
    <name evidence="9" type="ORF">SAMN02910314_00383</name>
</gene>
<proteinExistence type="inferred from homology"/>
<evidence type="ECO:0000256" key="7">
    <source>
        <dbReference type="SAM" id="Phobius"/>
    </source>
</evidence>
<dbReference type="InterPro" id="IPR050790">
    <property type="entry name" value="ExbB/TolQ_transport"/>
</dbReference>
<keyword evidence="6" id="KW-0653">Protein transport</keyword>
<dbReference type="EMBL" id="FOEC01000002">
    <property type="protein sequence ID" value="SEO50725.1"/>
    <property type="molecule type" value="Genomic_DNA"/>
</dbReference>
<dbReference type="PATRIC" id="fig|79604.3.peg.1570"/>
<dbReference type="PANTHER" id="PTHR30625">
    <property type="entry name" value="PROTEIN TOLQ"/>
    <property type="match status" value="1"/>
</dbReference>
<sequence>MDVVSNQTYLGVILHDASQALLLPDVVLLLVFMGYALFCIGSVVVEGIIERRHFHVTMPQFLAALNDAAPNEIEQVVRTSGLLNRQKDALLTVYEYRALPGDSLLALIRRTVSEEEARRDKVVGRNDIASKVAPMLGLMGTLIPLGPGIAALGTGDVTSLSQSIIVAFDTTVAGLATAVVCLIVAKVRRGWYENYMTALDSAMATMLQKIGDMREADFGPDVKQPGETTMDTNRSAASIVFANGAVGASKVPDAEPLAQEMAHDSVKAQA</sequence>
<protein>
    <submittedName>
        <fullName evidence="9">Biopolymer transport protein ExbB/TolQ</fullName>
    </submittedName>
</protein>
<evidence type="ECO:0000256" key="3">
    <source>
        <dbReference type="ARBA" id="ARBA00022692"/>
    </source>
</evidence>
<feature type="transmembrane region" description="Helical" evidence="7">
    <location>
        <begin position="26"/>
        <end position="49"/>
    </location>
</feature>
<feature type="transmembrane region" description="Helical" evidence="7">
    <location>
        <begin position="164"/>
        <end position="185"/>
    </location>
</feature>
<evidence type="ECO:0000256" key="4">
    <source>
        <dbReference type="ARBA" id="ARBA00022989"/>
    </source>
</evidence>
<feature type="domain" description="MotA/TolQ/ExbB proton channel" evidence="8">
    <location>
        <begin position="106"/>
        <end position="198"/>
    </location>
</feature>
<dbReference type="GO" id="GO:0017038">
    <property type="term" value="P:protein import"/>
    <property type="evidence" value="ECO:0007669"/>
    <property type="project" value="TreeGrafter"/>
</dbReference>
<feature type="transmembrane region" description="Helical" evidence="7">
    <location>
        <begin position="128"/>
        <end position="152"/>
    </location>
</feature>
<dbReference type="KEGG" id="ddt:AAY81_07810"/>
<dbReference type="PANTHER" id="PTHR30625:SF3">
    <property type="entry name" value="TOL-PAL SYSTEM PROTEIN TOLQ"/>
    <property type="match status" value="1"/>
</dbReference>
<reference evidence="10" key="1">
    <citation type="submission" date="2016-10" db="EMBL/GenBank/DDBJ databases">
        <authorList>
            <person name="Varghese N."/>
        </authorList>
    </citation>
    <scope>NUCLEOTIDE SEQUENCE [LARGE SCALE GENOMIC DNA]</scope>
    <source>
        <strain evidence="10">DSM 21843</strain>
    </source>
</reference>
<keyword evidence="5 7" id="KW-0472">Membrane</keyword>
<accession>A0A172RZ63</accession>
<evidence type="ECO:0000313" key="10">
    <source>
        <dbReference type="Proteomes" id="UP000182975"/>
    </source>
</evidence>
<evidence type="ECO:0000256" key="1">
    <source>
        <dbReference type="ARBA" id="ARBA00004651"/>
    </source>
</evidence>
<keyword evidence="2" id="KW-1003">Cell membrane</keyword>
<comment type="subcellular location">
    <subcellularLocation>
        <location evidence="1">Cell membrane</location>
        <topology evidence="1">Multi-pass membrane protein</topology>
    </subcellularLocation>
    <subcellularLocation>
        <location evidence="6">Membrane</location>
        <topology evidence="6">Multi-pass membrane protein</topology>
    </subcellularLocation>
</comment>
<organism evidence="9 10">
    <name type="scientific">Denitrobacterium detoxificans</name>
    <dbReference type="NCBI Taxonomy" id="79604"/>
    <lineage>
        <taxon>Bacteria</taxon>
        <taxon>Bacillati</taxon>
        <taxon>Actinomycetota</taxon>
        <taxon>Coriobacteriia</taxon>
        <taxon>Eggerthellales</taxon>
        <taxon>Eggerthellaceae</taxon>
        <taxon>Denitrobacterium</taxon>
    </lineage>
</organism>
<dbReference type="Proteomes" id="UP000182975">
    <property type="component" value="Unassembled WGS sequence"/>
</dbReference>
<evidence type="ECO:0000256" key="5">
    <source>
        <dbReference type="ARBA" id="ARBA00023136"/>
    </source>
</evidence>
<dbReference type="GO" id="GO:0005886">
    <property type="term" value="C:plasma membrane"/>
    <property type="evidence" value="ECO:0007669"/>
    <property type="project" value="UniProtKB-SubCell"/>
</dbReference>